<sequence length="145" mass="17109">MAFINEMISEENIEKHHIKEIDKEFLMGQTNSEQWTIDYDRGMYLRCVARGRFEYRHQTTWTFYWHGVLLVLRLDLWGGGGDPGQPGWSRWVVKTISYNKTQDVLTPELEAQRPKILLDLKEALLAYKDFGIYSTNTDYEVILES</sequence>
<dbReference type="RefSeq" id="WP_114563558.1">
    <property type="nucleotide sequence ID" value="NZ_CP031124.1"/>
</dbReference>
<organism evidence="1 2">
    <name type="scientific">Ephemeroptericola cinctiostellae</name>
    <dbReference type="NCBI Taxonomy" id="2268024"/>
    <lineage>
        <taxon>Bacteria</taxon>
        <taxon>Pseudomonadati</taxon>
        <taxon>Pseudomonadota</taxon>
        <taxon>Betaproteobacteria</taxon>
        <taxon>Burkholderiales</taxon>
        <taxon>Burkholderiaceae</taxon>
        <taxon>Ephemeroptericola</taxon>
    </lineage>
</organism>
<reference evidence="2" key="1">
    <citation type="submission" date="2018-07" db="EMBL/GenBank/DDBJ databases">
        <authorList>
            <person name="Kim H."/>
        </authorList>
    </citation>
    <scope>NUCLEOTIDE SEQUENCE [LARGE SCALE GENOMIC DNA]</scope>
    <source>
        <strain evidence="2">F02</strain>
    </source>
</reference>
<protein>
    <submittedName>
        <fullName evidence="1">Uncharacterized protein</fullName>
    </submittedName>
</protein>
<dbReference type="EMBL" id="CP031124">
    <property type="protein sequence ID" value="AXF86487.1"/>
    <property type="molecule type" value="Genomic_DNA"/>
</dbReference>
<gene>
    <name evidence="1" type="ORF">DTO96_102241</name>
</gene>
<evidence type="ECO:0000313" key="1">
    <source>
        <dbReference type="EMBL" id="AXF86487.1"/>
    </source>
</evidence>
<dbReference type="OrthoDB" id="7064567at2"/>
<accession>A0A345DDP9</accession>
<dbReference type="Proteomes" id="UP000252182">
    <property type="component" value="Chromosome"/>
</dbReference>
<dbReference type="AlphaFoldDB" id="A0A345DDP9"/>
<name>A0A345DDP9_9BURK</name>
<keyword evidence="2" id="KW-1185">Reference proteome</keyword>
<evidence type="ECO:0000313" key="2">
    <source>
        <dbReference type="Proteomes" id="UP000252182"/>
    </source>
</evidence>
<proteinExistence type="predicted"/>
<dbReference type="KEGG" id="hyf:DTO96_102241"/>